<keyword evidence="6 11" id="KW-0732">Signal</keyword>
<dbReference type="PANTHER" id="PTHR48063:SF112">
    <property type="entry name" value="RECEPTOR LIKE PROTEIN 30-LIKE"/>
    <property type="match status" value="1"/>
</dbReference>
<keyword evidence="5" id="KW-0812">Transmembrane</keyword>
<feature type="chain" id="PRO_5044858142" evidence="11">
    <location>
        <begin position="27"/>
        <end position="232"/>
    </location>
</feature>
<comment type="caution">
    <text evidence="12">The sequence shown here is derived from an EMBL/GenBank/DDBJ whole genome shotgun (WGS) entry which is preliminary data.</text>
</comment>
<evidence type="ECO:0000256" key="6">
    <source>
        <dbReference type="ARBA" id="ARBA00022729"/>
    </source>
</evidence>
<dbReference type="Gene3D" id="3.80.10.10">
    <property type="entry name" value="Ribonuclease Inhibitor"/>
    <property type="match status" value="1"/>
</dbReference>
<dbReference type="PROSITE" id="PS51450">
    <property type="entry name" value="LRR"/>
    <property type="match status" value="1"/>
</dbReference>
<evidence type="ECO:0000256" key="4">
    <source>
        <dbReference type="ARBA" id="ARBA00022614"/>
    </source>
</evidence>
<dbReference type="Pfam" id="PF00560">
    <property type="entry name" value="LRR_1"/>
    <property type="match status" value="1"/>
</dbReference>
<sequence length="232" mass="25634">HTIMGTSIPPLVLLMFLLIVVGNSNSNIICHEKSEIVSEIQKTSFHLGLSKKIVVNGQESAEYLDMSGVNLSKTINWLQEMNKLPSLSYLYLSSCGLESMYPSLSYINFTSLTCLGLSENLFKHEVPNWLGNLSTNLRDLQPPKNALQGQIPVALSNIHNLRYLDLNNNQLTGQITESLGQLQHLQELVLSSNSFYGPIPASLGNLSSLTVLFLPFNKLSGSLPNNWGFSQI</sequence>
<keyword evidence="3" id="KW-1003">Cell membrane</keyword>
<dbReference type="FunFam" id="3.80.10.10:FF:000299">
    <property type="entry name" value="Piriformospora indica-insensitive protein 2"/>
    <property type="match status" value="1"/>
</dbReference>
<dbReference type="SUPFAM" id="SSF52058">
    <property type="entry name" value="L domain-like"/>
    <property type="match status" value="1"/>
</dbReference>
<keyword evidence="7" id="KW-0677">Repeat</keyword>
<dbReference type="InterPro" id="IPR001611">
    <property type="entry name" value="Leu-rich_rpt"/>
</dbReference>
<dbReference type="PANTHER" id="PTHR48063">
    <property type="entry name" value="LRR RECEPTOR-LIKE KINASE"/>
    <property type="match status" value="1"/>
</dbReference>
<evidence type="ECO:0000256" key="10">
    <source>
        <dbReference type="ARBA" id="ARBA00023180"/>
    </source>
</evidence>
<dbReference type="InterPro" id="IPR046956">
    <property type="entry name" value="RLP23-like"/>
</dbReference>
<keyword evidence="10" id="KW-0325">Glycoprotein</keyword>
<dbReference type="EMBL" id="CAUOFW020001683">
    <property type="protein sequence ID" value="CAK9147458.1"/>
    <property type="molecule type" value="Genomic_DNA"/>
</dbReference>
<keyword evidence="4" id="KW-0433">Leucine-rich repeat</keyword>
<organism evidence="12 13">
    <name type="scientific">Ilex paraguariensis</name>
    <name type="common">yerba mate</name>
    <dbReference type="NCBI Taxonomy" id="185542"/>
    <lineage>
        <taxon>Eukaryota</taxon>
        <taxon>Viridiplantae</taxon>
        <taxon>Streptophyta</taxon>
        <taxon>Embryophyta</taxon>
        <taxon>Tracheophyta</taxon>
        <taxon>Spermatophyta</taxon>
        <taxon>Magnoliopsida</taxon>
        <taxon>eudicotyledons</taxon>
        <taxon>Gunneridae</taxon>
        <taxon>Pentapetalae</taxon>
        <taxon>asterids</taxon>
        <taxon>campanulids</taxon>
        <taxon>Aquifoliales</taxon>
        <taxon>Aquifoliaceae</taxon>
        <taxon>Ilex</taxon>
    </lineage>
</organism>
<protein>
    <submittedName>
        <fullName evidence="12">Uncharacterized protein</fullName>
    </submittedName>
</protein>
<keyword evidence="9" id="KW-0472">Membrane</keyword>
<evidence type="ECO:0000256" key="3">
    <source>
        <dbReference type="ARBA" id="ARBA00022475"/>
    </source>
</evidence>
<dbReference type="Pfam" id="PF13855">
    <property type="entry name" value="LRR_8"/>
    <property type="match status" value="1"/>
</dbReference>
<evidence type="ECO:0000313" key="13">
    <source>
        <dbReference type="Proteomes" id="UP001642360"/>
    </source>
</evidence>
<keyword evidence="13" id="KW-1185">Reference proteome</keyword>
<name>A0ABC8RRV5_9AQUA</name>
<dbReference type="AlphaFoldDB" id="A0ABC8RRV5"/>
<dbReference type="InterPro" id="IPR032675">
    <property type="entry name" value="LRR_dom_sf"/>
</dbReference>
<evidence type="ECO:0000256" key="8">
    <source>
        <dbReference type="ARBA" id="ARBA00022989"/>
    </source>
</evidence>
<evidence type="ECO:0000256" key="2">
    <source>
        <dbReference type="ARBA" id="ARBA00004479"/>
    </source>
</evidence>
<evidence type="ECO:0000256" key="1">
    <source>
        <dbReference type="ARBA" id="ARBA00004236"/>
    </source>
</evidence>
<gene>
    <name evidence="12" type="ORF">ILEXP_LOCUS15357</name>
</gene>
<evidence type="ECO:0000256" key="5">
    <source>
        <dbReference type="ARBA" id="ARBA00022692"/>
    </source>
</evidence>
<proteinExistence type="predicted"/>
<dbReference type="GO" id="GO:0005886">
    <property type="term" value="C:plasma membrane"/>
    <property type="evidence" value="ECO:0007669"/>
    <property type="project" value="UniProtKB-SubCell"/>
</dbReference>
<keyword evidence="8" id="KW-1133">Transmembrane helix</keyword>
<comment type="subcellular location">
    <subcellularLocation>
        <location evidence="1">Cell membrane</location>
    </subcellularLocation>
    <subcellularLocation>
        <location evidence="2">Membrane</location>
        <topology evidence="2">Single-pass type I membrane protein</topology>
    </subcellularLocation>
</comment>
<feature type="signal peptide" evidence="11">
    <location>
        <begin position="1"/>
        <end position="26"/>
    </location>
</feature>
<evidence type="ECO:0000256" key="11">
    <source>
        <dbReference type="SAM" id="SignalP"/>
    </source>
</evidence>
<dbReference type="Proteomes" id="UP001642360">
    <property type="component" value="Unassembled WGS sequence"/>
</dbReference>
<reference evidence="12 13" key="1">
    <citation type="submission" date="2024-02" db="EMBL/GenBank/DDBJ databases">
        <authorList>
            <person name="Vignale AGUSTIN F."/>
            <person name="Sosa J E."/>
            <person name="Modenutti C."/>
        </authorList>
    </citation>
    <scope>NUCLEOTIDE SEQUENCE [LARGE SCALE GENOMIC DNA]</scope>
</reference>
<evidence type="ECO:0000256" key="7">
    <source>
        <dbReference type="ARBA" id="ARBA00022737"/>
    </source>
</evidence>
<evidence type="ECO:0000313" key="12">
    <source>
        <dbReference type="EMBL" id="CAK9147458.1"/>
    </source>
</evidence>
<evidence type="ECO:0000256" key="9">
    <source>
        <dbReference type="ARBA" id="ARBA00023136"/>
    </source>
</evidence>
<feature type="non-terminal residue" evidence="12">
    <location>
        <position position="1"/>
    </location>
</feature>
<accession>A0ABC8RRV5</accession>